<name>A0A836A593_SHEEP</name>
<accession>A0A836A593</accession>
<dbReference type="EMBL" id="JAEMGP010000011">
    <property type="protein sequence ID" value="KAG5203450.1"/>
    <property type="molecule type" value="Genomic_DNA"/>
</dbReference>
<dbReference type="PANTHER" id="PTHR16509">
    <property type="match status" value="1"/>
</dbReference>
<dbReference type="GO" id="GO:0047734">
    <property type="term" value="F:CDP-glycerol diphosphatase activity"/>
    <property type="evidence" value="ECO:0007669"/>
    <property type="project" value="TreeGrafter"/>
</dbReference>
<dbReference type="GO" id="GO:0047631">
    <property type="term" value="F:ADP-ribose diphosphatase activity"/>
    <property type="evidence" value="ECO:0007669"/>
    <property type="project" value="TreeGrafter"/>
</dbReference>
<reference evidence="2 3" key="1">
    <citation type="submission" date="2020-12" db="EMBL/GenBank/DDBJ databases">
        <title>De novo assembly of Tibetan sheep genome.</title>
        <authorList>
            <person name="Li X."/>
        </authorList>
    </citation>
    <scope>NUCLEOTIDE SEQUENCE [LARGE SCALE GENOMIC DNA]</scope>
    <source>
        <tissue evidence="2">Heart</tissue>
    </source>
</reference>
<feature type="domain" description="Calcineurin-like phosphoesterase" evidence="1">
    <location>
        <begin position="57"/>
        <end position="283"/>
    </location>
</feature>
<protein>
    <recommendedName>
        <fullName evidence="1">Calcineurin-like phosphoesterase domain-containing protein</fullName>
    </recommendedName>
</protein>
<comment type="caution">
    <text evidence="2">The sequence shown here is derived from an EMBL/GenBank/DDBJ whole genome shotgun (WGS) entry which is preliminary data.</text>
</comment>
<dbReference type="SUPFAM" id="SSF56300">
    <property type="entry name" value="Metallo-dependent phosphatases"/>
    <property type="match status" value="1"/>
</dbReference>
<dbReference type="Pfam" id="PF00149">
    <property type="entry name" value="Metallophos"/>
    <property type="match status" value="1"/>
</dbReference>
<dbReference type="PANTHER" id="PTHR16509:SF1">
    <property type="entry name" value="MANGANESE-DEPENDENT ADP-RIBOSE_CDP-ALCOHOL DIPHOSPHATASE"/>
    <property type="match status" value="1"/>
</dbReference>
<dbReference type="GO" id="GO:0030145">
    <property type="term" value="F:manganese ion binding"/>
    <property type="evidence" value="ECO:0007669"/>
    <property type="project" value="TreeGrafter"/>
</dbReference>
<dbReference type="GO" id="GO:0008663">
    <property type="term" value="F:2',3'-cyclic-nucleotide 2'-phosphodiesterase activity"/>
    <property type="evidence" value="ECO:0007669"/>
    <property type="project" value="TreeGrafter"/>
</dbReference>
<evidence type="ECO:0000313" key="3">
    <source>
        <dbReference type="Proteomes" id="UP000664991"/>
    </source>
</evidence>
<dbReference type="Proteomes" id="UP000664991">
    <property type="component" value="Unassembled WGS sequence"/>
</dbReference>
<dbReference type="Gene3D" id="3.60.21.10">
    <property type="match status" value="1"/>
</dbReference>
<dbReference type="InterPro" id="IPR004843">
    <property type="entry name" value="Calcineurin-like_PHP"/>
</dbReference>
<evidence type="ECO:0000259" key="1">
    <source>
        <dbReference type="Pfam" id="PF00149"/>
    </source>
</evidence>
<sequence length="344" mass="40311">MSSRDRASFDPPLDFRRRFRLLRKIEVIYFTESYLEVMDYKPEPEPLSESSKRLFSFGVIADIQYADLEDGYNFQGNRRRYYRHSLLHLQGAIEHWNQESSPPRCVLQLGDIIDGYNAQYKASERSLERVMNTFQMLKVPVHHTWGNHEFYNFSRDYLTNSKLNTKFLEDQIAHHPETVPSEDYYAYHFVPFPKFRFILLDAYDMSVLGVDQSSPKYQQCLKILREHNPNTELNSPQGLHEPQFVQFNGGFSQEQLNWLNEVLTFSDRNQEKVVIVMFRCETLGTCMSVTGPRAPGYHSWSWTRNPELSGVTDNAQPQLRFAATTQVRFASDDEQMLNRKAEAS</sequence>
<gene>
    <name evidence="2" type="ORF">JEQ12_003033</name>
</gene>
<dbReference type="InterPro" id="IPR029052">
    <property type="entry name" value="Metallo-depent_PP-like"/>
</dbReference>
<evidence type="ECO:0000313" key="2">
    <source>
        <dbReference type="EMBL" id="KAG5203450.1"/>
    </source>
</evidence>
<dbReference type="AlphaFoldDB" id="A0A836A593"/>
<proteinExistence type="predicted"/>
<organism evidence="2 3">
    <name type="scientific">Ovis aries</name>
    <name type="common">Sheep</name>
    <dbReference type="NCBI Taxonomy" id="9940"/>
    <lineage>
        <taxon>Eukaryota</taxon>
        <taxon>Metazoa</taxon>
        <taxon>Chordata</taxon>
        <taxon>Craniata</taxon>
        <taxon>Vertebrata</taxon>
        <taxon>Euteleostomi</taxon>
        <taxon>Mammalia</taxon>
        <taxon>Eutheria</taxon>
        <taxon>Laurasiatheria</taxon>
        <taxon>Artiodactyla</taxon>
        <taxon>Ruminantia</taxon>
        <taxon>Pecora</taxon>
        <taxon>Bovidae</taxon>
        <taxon>Caprinae</taxon>
        <taxon>Ovis</taxon>
    </lineage>
</organism>